<keyword evidence="1" id="KW-0812">Transmembrane</keyword>
<dbReference type="Proteomes" id="UP000185728">
    <property type="component" value="Unassembled WGS sequence"/>
</dbReference>
<feature type="domain" description="Protein-glutamine gamma-glutamyltransferase-like C-terminal" evidence="2">
    <location>
        <begin position="154"/>
        <end position="218"/>
    </location>
</feature>
<keyword evidence="1" id="KW-0472">Membrane</keyword>
<evidence type="ECO:0000313" key="4">
    <source>
        <dbReference type="Proteomes" id="UP000185728"/>
    </source>
</evidence>
<evidence type="ECO:0000313" key="3">
    <source>
        <dbReference type="EMBL" id="SIS98795.1"/>
    </source>
</evidence>
<evidence type="ECO:0000256" key="1">
    <source>
        <dbReference type="SAM" id="Phobius"/>
    </source>
</evidence>
<dbReference type="EMBL" id="FTOB01000006">
    <property type="protein sequence ID" value="SIS98795.1"/>
    <property type="molecule type" value="Genomic_DNA"/>
</dbReference>
<gene>
    <name evidence="3" type="ORF">SAMN05421766_106114</name>
</gene>
<accession>A0ABY1L0J4</accession>
<sequence>MAFAMPQDSLKISYDSEPLKVKKISDADLLPYQNDKAFNYETFEAEATWWDNFKSWLGNLMLRTLELIFGVGKASGILAGLIRLVPYLLLGLLIYILIRFFLNINARALQAAQKNQSLVSLSEEEHIIKNENIHDLIQEALLKNDFRLAVRYWYLHLLKLMGEKELIAWEPQKTNDDYLREISNSGLKDPFTHITHLYNFIWYGDFPIDETGYQRAKQTFLSIEKSIQKNG</sequence>
<protein>
    <recommendedName>
        <fullName evidence="2">Protein-glutamine gamma-glutamyltransferase-like C-terminal domain-containing protein</fullName>
    </recommendedName>
</protein>
<keyword evidence="4" id="KW-1185">Reference proteome</keyword>
<dbReference type="InterPro" id="IPR025403">
    <property type="entry name" value="TgpA-like_C"/>
</dbReference>
<reference evidence="3 4" key="1">
    <citation type="submission" date="2017-01" db="EMBL/GenBank/DDBJ databases">
        <authorList>
            <person name="Varghese N."/>
            <person name="Submissions S."/>
        </authorList>
    </citation>
    <scope>NUCLEOTIDE SEQUENCE [LARGE SCALE GENOMIC DNA]</scope>
    <source>
        <strain evidence="3 4">DSM 2061</strain>
    </source>
</reference>
<feature type="transmembrane region" description="Helical" evidence="1">
    <location>
        <begin position="84"/>
        <end position="102"/>
    </location>
</feature>
<evidence type="ECO:0000259" key="2">
    <source>
        <dbReference type="Pfam" id="PF13559"/>
    </source>
</evidence>
<keyword evidence="1" id="KW-1133">Transmembrane helix</keyword>
<organism evidence="3 4">
    <name type="scientific">Zobellia uliginosa</name>
    <dbReference type="NCBI Taxonomy" id="143224"/>
    <lineage>
        <taxon>Bacteria</taxon>
        <taxon>Pseudomonadati</taxon>
        <taxon>Bacteroidota</taxon>
        <taxon>Flavobacteriia</taxon>
        <taxon>Flavobacteriales</taxon>
        <taxon>Flavobacteriaceae</taxon>
        <taxon>Zobellia</taxon>
    </lineage>
</organism>
<proteinExistence type="predicted"/>
<dbReference type="Pfam" id="PF13559">
    <property type="entry name" value="DUF4129"/>
    <property type="match status" value="1"/>
</dbReference>
<name>A0ABY1L0J4_9FLAO</name>
<comment type="caution">
    <text evidence="3">The sequence shown here is derived from an EMBL/GenBank/DDBJ whole genome shotgun (WGS) entry which is preliminary data.</text>
</comment>